<feature type="compositionally biased region" description="Polar residues" evidence="1">
    <location>
        <begin position="1"/>
        <end position="10"/>
    </location>
</feature>
<proteinExistence type="predicted"/>
<dbReference type="EMBL" id="BARS01042782">
    <property type="protein sequence ID" value="GAG32516.1"/>
    <property type="molecule type" value="Genomic_DNA"/>
</dbReference>
<name>X0Y6M8_9ZZZZ</name>
<accession>X0Y6M8</accession>
<feature type="region of interest" description="Disordered" evidence="1">
    <location>
        <begin position="1"/>
        <end position="28"/>
    </location>
</feature>
<reference evidence="2" key="1">
    <citation type="journal article" date="2014" name="Front. Microbiol.">
        <title>High frequency of phylogenetically diverse reductive dehalogenase-homologous genes in deep subseafloor sedimentary metagenomes.</title>
        <authorList>
            <person name="Kawai M."/>
            <person name="Futagami T."/>
            <person name="Toyoda A."/>
            <person name="Takaki Y."/>
            <person name="Nishi S."/>
            <person name="Hori S."/>
            <person name="Arai W."/>
            <person name="Tsubouchi T."/>
            <person name="Morono Y."/>
            <person name="Uchiyama I."/>
            <person name="Ito T."/>
            <person name="Fujiyama A."/>
            <person name="Inagaki F."/>
            <person name="Takami H."/>
        </authorList>
    </citation>
    <scope>NUCLEOTIDE SEQUENCE</scope>
    <source>
        <strain evidence="2">Expedition CK06-06</strain>
    </source>
</reference>
<sequence>MAKTMQNIKSNEVKRVSNPEAKQMHQSGNWKYIGKYQGKRIVENNNLNNLNKGKE</sequence>
<comment type="caution">
    <text evidence="2">The sequence shown here is derived from an EMBL/GenBank/DDBJ whole genome shotgun (WGS) entry which is preliminary data.</text>
</comment>
<evidence type="ECO:0000256" key="1">
    <source>
        <dbReference type="SAM" id="MobiDB-lite"/>
    </source>
</evidence>
<gene>
    <name evidence="2" type="ORF">S01H1_64865</name>
</gene>
<evidence type="ECO:0000313" key="2">
    <source>
        <dbReference type="EMBL" id="GAG32516.1"/>
    </source>
</evidence>
<organism evidence="2">
    <name type="scientific">marine sediment metagenome</name>
    <dbReference type="NCBI Taxonomy" id="412755"/>
    <lineage>
        <taxon>unclassified sequences</taxon>
        <taxon>metagenomes</taxon>
        <taxon>ecological metagenomes</taxon>
    </lineage>
</organism>
<dbReference type="AlphaFoldDB" id="X0Y6M8"/>
<protein>
    <submittedName>
        <fullName evidence="2">Uncharacterized protein</fullName>
    </submittedName>
</protein>